<dbReference type="SUPFAM" id="SSF53335">
    <property type="entry name" value="S-adenosyl-L-methionine-dependent methyltransferases"/>
    <property type="match status" value="1"/>
</dbReference>
<dbReference type="EC" id="2.1.1.190" evidence="6"/>
<dbReference type="SUPFAM" id="SSF50249">
    <property type="entry name" value="Nucleic acid-binding proteins"/>
    <property type="match status" value="1"/>
</dbReference>
<reference evidence="6" key="1">
    <citation type="journal article" date="2021" name="PeerJ">
        <title>Extensive microbial diversity within the chicken gut microbiome revealed by metagenomics and culture.</title>
        <authorList>
            <person name="Gilroy R."/>
            <person name="Ravi A."/>
            <person name="Getino M."/>
            <person name="Pursley I."/>
            <person name="Horton D.L."/>
            <person name="Alikhan N.F."/>
            <person name="Baker D."/>
            <person name="Gharbi K."/>
            <person name="Hall N."/>
            <person name="Watson M."/>
            <person name="Adriaenssens E.M."/>
            <person name="Foster-Nyarko E."/>
            <person name="Jarju S."/>
            <person name="Secka A."/>
            <person name="Antonio M."/>
            <person name="Oren A."/>
            <person name="Chaudhuri R.R."/>
            <person name="La Ragione R."/>
            <person name="Hildebrand F."/>
            <person name="Pallen M.J."/>
        </authorList>
    </citation>
    <scope>NUCLEOTIDE SEQUENCE</scope>
    <source>
        <strain evidence="6">ChiW7-2402</strain>
    </source>
</reference>
<dbReference type="PROSITE" id="PS50926">
    <property type="entry name" value="TRAM"/>
    <property type="match status" value="1"/>
</dbReference>
<protein>
    <submittedName>
        <fullName evidence="6">23S rRNA (Uracil(1939)-C(5))-methyltransferase RlmD</fullName>
        <ecNumber evidence="6">2.1.1.190</ecNumber>
    </submittedName>
</protein>
<dbReference type="NCBIfam" id="TIGR00479">
    <property type="entry name" value="rumA"/>
    <property type="match status" value="1"/>
</dbReference>
<organism evidence="6 7">
    <name type="scientific">Candidatus Gallimonas intestinavium</name>
    <dbReference type="NCBI Taxonomy" id="2838603"/>
    <lineage>
        <taxon>Bacteria</taxon>
        <taxon>Bacillati</taxon>
        <taxon>Bacillota</taxon>
        <taxon>Clostridia</taxon>
        <taxon>Candidatus Gallimonas</taxon>
    </lineage>
</organism>
<feature type="binding site" evidence="4">
    <location>
        <position position="279"/>
    </location>
    <ligand>
        <name>S-adenosyl-L-methionine</name>
        <dbReference type="ChEBI" id="CHEBI:59789"/>
    </ligand>
</feature>
<feature type="active site" description="Nucleophile" evidence="4">
    <location>
        <position position="401"/>
    </location>
</feature>
<dbReference type="InterPro" id="IPR029063">
    <property type="entry name" value="SAM-dependent_MTases_sf"/>
</dbReference>
<evidence type="ECO:0000256" key="4">
    <source>
        <dbReference type="PROSITE-ProRule" id="PRU01024"/>
    </source>
</evidence>
<keyword evidence="3 4" id="KW-0949">S-adenosyl-L-methionine</keyword>
<dbReference type="InterPro" id="IPR010280">
    <property type="entry name" value="U5_MeTrfase_fam"/>
</dbReference>
<evidence type="ECO:0000256" key="1">
    <source>
        <dbReference type="ARBA" id="ARBA00022603"/>
    </source>
</evidence>
<feature type="binding site" evidence="4">
    <location>
        <position position="306"/>
    </location>
    <ligand>
        <name>S-adenosyl-L-methionine</name>
        <dbReference type="ChEBI" id="CHEBI:59789"/>
    </ligand>
</feature>
<reference evidence="6" key="2">
    <citation type="submission" date="2021-04" db="EMBL/GenBank/DDBJ databases">
        <authorList>
            <person name="Gilroy R."/>
        </authorList>
    </citation>
    <scope>NUCLEOTIDE SEQUENCE</scope>
    <source>
        <strain evidence="6">ChiW7-2402</strain>
    </source>
</reference>
<dbReference type="GO" id="GO:0070041">
    <property type="term" value="F:rRNA (uridine-C5-)-methyltransferase activity"/>
    <property type="evidence" value="ECO:0007669"/>
    <property type="project" value="TreeGrafter"/>
</dbReference>
<dbReference type="PANTHER" id="PTHR11061:SF30">
    <property type="entry name" value="TRNA (URACIL(54)-C(5))-METHYLTRANSFERASE"/>
    <property type="match status" value="1"/>
</dbReference>
<evidence type="ECO:0000313" key="7">
    <source>
        <dbReference type="Proteomes" id="UP000824102"/>
    </source>
</evidence>
<evidence type="ECO:0000259" key="5">
    <source>
        <dbReference type="PROSITE" id="PS50926"/>
    </source>
</evidence>
<comment type="similarity">
    <text evidence="4">Belongs to the class I-like SAM-binding methyltransferase superfamily. RNA M5U methyltransferase family.</text>
</comment>
<feature type="binding site" evidence="4">
    <location>
        <position position="374"/>
    </location>
    <ligand>
        <name>S-adenosyl-L-methionine</name>
        <dbReference type="ChEBI" id="CHEBI:59789"/>
    </ligand>
</feature>
<keyword evidence="2 4" id="KW-0808">Transferase</keyword>
<sequence>MLQKNDILTVTCDSIGTNGEGIARADGVLLFVPYFLTGERARVKVLKVKGSTAYAKVEELLTPAEDRLRPACPVFARCGGCQLQHMAYRLQLRFKTALVRDTLKKLGGVTAEVSACERSEAEYGYRNKLQLPIGTVNGKNVVGFYAERSHRIVDTDVCPIHPDWAAPLIAAVKKFMEKCGLDGYDEVTHEGQLRHIVVRQLGKKFLITLVTAVRELKGIDYFLFLLDDIFPAYSFFLNFNDRDTNVVFGEEFQLLKGPGVYERTEGGITYEAGANTFLQVNEGVRGKLYSRAVAFAGENETVIDCYAGGGLMTAMFAKKCKKAYGIEVVEEAHRMADRLKERNGLSGMENLCGKVESVLPALLGKEREATVVLDPPRAGVERSVLKALIASDVQKLIMISCNPATLARDLGVLTGTLRETEKGELVRAQGEEGGAFEIASVQPFDMFPQTKWVETLVLLQRKRTGTAV</sequence>
<accession>A0A9D2K0D2</accession>
<name>A0A9D2K0D2_9FIRM</name>
<evidence type="ECO:0000256" key="2">
    <source>
        <dbReference type="ARBA" id="ARBA00022679"/>
    </source>
</evidence>
<dbReference type="InterPro" id="IPR012340">
    <property type="entry name" value="NA-bd_OB-fold"/>
</dbReference>
<dbReference type="Proteomes" id="UP000824102">
    <property type="component" value="Unassembled WGS sequence"/>
</dbReference>
<dbReference type="AlphaFoldDB" id="A0A9D2K0D2"/>
<dbReference type="Gene3D" id="3.40.50.150">
    <property type="entry name" value="Vaccinia Virus protein VP39"/>
    <property type="match status" value="1"/>
</dbReference>
<dbReference type="EMBL" id="DXBB01000050">
    <property type="protein sequence ID" value="HIZ72534.1"/>
    <property type="molecule type" value="Genomic_DNA"/>
</dbReference>
<evidence type="ECO:0000256" key="3">
    <source>
        <dbReference type="ARBA" id="ARBA00022691"/>
    </source>
</evidence>
<dbReference type="Pfam" id="PF01938">
    <property type="entry name" value="TRAM"/>
    <property type="match status" value="1"/>
</dbReference>
<dbReference type="GO" id="GO:0070475">
    <property type="term" value="P:rRNA base methylation"/>
    <property type="evidence" value="ECO:0007669"/>
    <property type="project" value="TreeGrafter"/>
</dbReference>
<keyword evidence="1 4" id="KW-0489">Methyltransferase</keyword>
<feature type="domain" description="TRAM" evidence="5">
    <location>
        <begin position="1"/>
        <end position="59"/>
    </location>
</feature>
<feature type="binding site" evidence="4">
    <location>
        <position position="327"/>
    </location>
    <ligand>
        <name>S-adenosyl-L-methionine</name>
        <dbReference type="ChEBI" id="CHEBI:59789"/>
    </ligand>
</feature>
<dbReference type="Pfam" id="PF05958">
    <property type="entry name" value="tRNA_U5-meth_tr"/>
    <property type="match status" value="1"/>
</dbReference>
<evidence type="ECO:0000313" key="6">
    <source>
        <dbReference type="EMBL" id="HIZ72534.1"/>
    </source>
</evidence>
<dbReference type="PROSITE" id="PS51687">
    <property type="entry name" value="SAM_MT_RNA_M5U"/>
    <property type="match status" value="1"/>
</dbReference>
<dbReference type="Gene3D" id="2.40.50.140">
    <property type="entry name" value="Nucleic acid-binding proteins"/>
    <property type="match status" value="1"/>
</dbReference>
<dbReference type="Gene3D" id="2.40.50.1070">
    <property type="match status" value="1"/>
</dbReference>
<gene>
    <name evidence="6" type="primary">rlmD</name>
    <name evidence="6" type="ORF">H9964_03010</name>
</gene>
<proteinExistence type="inferred from homology"/>
<dbReference type="InterPro" id="IPR002792">
    <property type="entry name" value="TRAM_dom"/>
</dbReference>
<dbReference type="PANTHER" id="PTHR11061">
    <property type="entry name" value="RNA M5U METHYLTRANSFERASE"/>
    <property type="match status" value="1"/>
</dbReference>
<comment type="caution">
    <text evidence="6">The sequence shown here is derived from an EMBL/GenBank/DDBJ whole genome shotgun (WGS) entry which is preliminary data.</text>
</comment>